<feature type="coiled-coil region" evidence="1">
    <location>
        <begin position="454"/>
        <end position="530"/>
    </location>
</feature>
<evidence type="ECO:0000256" key="2">
    <source>
        <dbReference type="SAM" id="MobiDB-lite"/>
    </source>
</evidence>
<name>A0A1J4MBW2_9CRYT</name>
<proteinExistence type="predicted"/>
<keyword evidence="4" id="KW-1185">Reference proteome</keyword>
<accession>A0A1J4MBW2</accession>
<protein>
    <submittedName>
        <fullName evidence="3">Uncharacterized protein</fullName>
    </submittedName>
</protein>
<feature type="compositionally biased region" description="Basic residues" evidence="2">
    <location>
        <begin position="664"/>
        <end position="688"/>
    </location>
</feature>
<dbReference type="OrthoDB" id="339201at2759"/>
<dbReference type="RefSeq" id="XP_028873332.1">
    <property type="nucleotide sequence ID" value="XM_029017534.1"/>
</dbReference>
<dbReference type="EMBL" id="LRBP01000027">
    <property type="protein sequence ID" value="OII71713.1"/>
    <property type="molecule type" value="Genomic_DNA"/>
</dbReference>
<reference evidence="3 4" key="1">
    <citation type="submission" date="2016-10" db="EMBL/GenBank/DDBJ databases">
        <title>Reductive evolution of mitochondrial metabolism and differential evolution of invasion-related proteins in Cryptosporidium.</title>
        <authorList>
            <person name="Liu S."/>
            <person name="Roellig D.M."/>
            <person name="Guo Y."/>
            <person name="Li N."/>
            <person name="Frace M.A."/>
            <person name="Tang K."/>
            <person name="Zhang L."/>
            <person name="Feng Y."/>
            <person name="Xiao L."/>
        </authorList>
    </citation>
    <scope>NUCLEOTIDE SEQUENCE [LARGE SCALE GENOMIC DNA]</scope>
    <source>
        <strain evidence="3">39726</strain>
    </source>
</reference>
<keyword evidence="1" id="KW-0175">Coiled coil</keyword>
<gene>
    <name evidence="3" type="ORF">cubi_00520</name>
</gene>
<evidence type="ECO:0000256" key="1">
    <source>
        <dbReference type="SAM" id="Coils"/>
    </source>
</evidence>
<dbReference type="PANTHER" id="PTHR33828">
    <property type="entry name" value="OS05G0596200 PROTEIN"/>
    <property type="match status" value="1"/>
</dbReference>
<sequence length="802" mass="91984">MKSLLFVCEDSSSINHSSAQRLKPGDRWFFGETEIIDKQNNALNIPLDNHNYRKFELDQIITYDFDELSSIANDLAEQCFLNNSNNLVISTSYSFGNNCPLLLEGLYNESNTLVGPGLFLLLSRSILTTIQDQSENKRFSLHCSWNGMLNSGEFTDMFEDLSEKNESFDMENLSPISEEFGFTSIFKVESVNSLAAIINAKRKASDWKKICHFIFTFRIFKDFNEIESGKNEQIGSVSLVSLGEGIKTRFSGQISPWNVLEVAMKEYNNPIRSSFCMLQLSRYISDYFEFPDLITIIYRFPFYINPMKLSHGKEIKFVLNMMLFHQTFVDFISLEDEKADYISKVGYIPEAKSVLSDYSNTETNQNSKYLQDFGYDSPIQINSYDKSSFFFNNELNDAPIPPPNPVSKNEKIDLEFQEYLSKCNIFTENEFSPEKSRMEENKDLVENCSNLPTQKNLKYEYDALIQEINILENTLIDKNEIIIRLEKLIEARDQIIKQNQETIRLLRQDLNNETTKLKELEQRVKMNKGDNLLNNLIQTKQKLPFGLQRTRPSTANSRLPSKNLSISNEAKTPTVAIQNNDENNISEYTKEEAMLNPALSGNFIMSDSDSDIALSKRISKRPSKLCVNIKSEGSDSDFSDNIPLTSRVQKKTQKPRKTVTNTKKTSKKSTKKTKTTTKPSSKPKRKQPIKSENDSEDDDVNRDIKKQFRDGQKYITPPNGDATRAFYESLYNENPYSIIALKYCVENGVLMGAKHTNAYKRLEYLRESGLLKRSSGGIQSEAVECLKRFDSKNGGFPKGWDH</sequence>
<organism evidence="3 4">
    <name type="scientific">Cryptosporidium ubiquitum</name>
    <dbReference type="NCBI Taxonomy" id="857276"/>
    <lineage>
        <taxon>Eukaryota</taxon>
        <taxon>Sar</taxon>
        <taxon>Alveolata</taxon>
        <taxon>Apicomplexa</taxon>
        <taxon>Conoidasida</taxon>
        <taxon>Coccidia</taxon>
        <taxon>Eucoccidiorida</taxon>
        <taxon>Eimeriorina</taxon>
        <taxon>Cryptosporidiidae</taxon>
        <taxon>Cryptosporidium</taxon>
    </lineage>
</organism>
<comment type="caution">
    <text evidence="3">The sequence shown here is derived from an EMBL/GenBank/DDBJ whole genome shotgun (WGS) entry which is preliminary data.</text>
</comment>
<dbReference type="GeneID" id="39977313"/>
<dbReference type="AlphaFoldDB" id="A0A1J4MBW2"/>
<evidence type="ECO:0000313" key="4">
    <source>
        <dbReference type="Proteomes" id="UP000186176"/>
    </source>
</evidence>
<dbReference type="VEuPathDB" id="CryptoDB:cubi_00520"/>
<dbReference type="Proteomes" id="UP000186176">
    <property type="component" value="Unassembled WGS sequence"/>
</dbReference>
<dbReference type="PANTHER" id="PTHR33828:SF2">
    <property type="entry name" value="NUCLEOLIN"/>
    <property type="match status" value="1"/>
</dbReference>
<evidence type="ECO:0000313" key="3">
    <source>
        <dbReference type="EMBL" id="OII71713.1"/>
    </source>
</evidence>
<feature type="region of interest" description="Disordered" evidence="2">
    <location>
        <begin position="630"/>
        <end position="700"/>
    </location>
</feature>
<feature type="compositionally biased region" description="Basic residues" evidence="2">
    <location>
        <begin position="648"/>
        <end position="657"/>
    </location>
</feature>